<proteinExistence type="predicted"/>
<evidence type="ECO:0000256" key="1">
    <source>
        <dbReference type="SAM" id="MobiDB-lite"/>
    </source>
</evidence>
<organism evidence="2 3">
    <name type="scientific">Adiantum capillus-veneris</name>
    <name type="common">Maidenhair fern</name>
    <dbReference type="NCBI Taxonomy" id="13818"/>
    <lineage>
        <taxon>Eukaryota</taxon>
        <taxon>Viridiplantae</taxon>
        <taxon>Streptophyta</taxon>
        <taxon>Embryophyta</taxon>
        <taxon>Tracheophyta</taxon>
        <taxon>Polypodiopsida</taxon>
        <taxon>Polypodiidae</taxon>
        <taxon>Polypodiales</taxon>
        <taxon>Pteridineae</taxon>
        <taxon>Pteridaceae</taxon>
        <taxon>Vittarioideae</taxon>
        <taxon>Adiantum</taxon>
    </lineage>
</organism>
<evidence type="ECO:0000313" key="3">
    <source>
        <dbReference type="Proteomes" id="UP000886520"/>
    </source>
</evidence>
<comment type="caution">
    <text evidence="2">The sequence shown here is derived from an EMBL/GenBank/DDBJ whole genome shotgun (WGS) entry which is preliminary data.</text>
</comment>
<accession>A0A9D4UZT2</accession>
<dbReference type="EMBL" id="JABFUD020000007">
    <property type="protein sequence ID" value="KAI5077145.1"/>
    <property type="molecule type" value="Genomic_DNA"/>
</dbReference>
<name>A0A9D4UZT2_ADICA</name>
<dbReference type="AlphaFoldDB" id="A0A9D4UZT2"/>
<reference evidence="2" key="1">
    <citation type="submission" date="2021-01" db="EMBL/GenBank/DDBJ databases">
        <title>Adiantum capillus-veneris genome.</title>
        <authorList>
            <person name="Fang Y."/>
            <person name="Liao Q."/>
        </authorList>
    </citation>
    <scope>NUCLEOTIDE SEQUENCE</scope>
    <source>
        <strain evidence="2">H3</strain>
        <tissue evidence="2">Leaf</tissue>
    </source>
</reference>
<gene>
    <name evidence="2" type="ORF">GOP47_0006969</name>
</gene>
<feature type="region of interest" description="Disordered" evidence="1">
    <location>
        <begin position="117"/>
        <end position="140"/>
    </location>
</feature>
<sequence>MATKKLSFSKNEHVVLLSKGKEVGKGIMIQSLPHEKLHGRELPRGTLGVAIQLASAPGLMLPDVPPIDDDGCTLGAAVGTVVAWPIRELAKGERTVSSGGKGSIPVAPRATSIALGAMPKPSVSKPPPKTLAAEEGSSTKKEVTIAKVVHKPVKANAEGTTQSEVPAPSKDHVPIVNYSSEEDDEREDAGDEDRGLFTIIEKSTLKWDLLDDTLHGLQVGNF</sequence>
<dbReference type="OrthoDB" id="1986371at2759"/>
<feature type="compositionally biased region" description="Acidic residues" evidence="1">
    <location>
        <begin position="180"/>
        <end position="191"/>
    </location>
</feature>
<protein>
    <submittedName>
        <fullName evidence="2">Uncharacterized protein</fullName>
    </submittedName>
</protein>
<evidence type="ECO:0000313" key="2">
    <source>
        <dbReference type="EMBL" id="KAI5077145.1"/>
    </source>
</evidence>
<keyword evidence="3" id="KW-1185">Reference proteome</keyword>
<dbReference type="Proteomes" id="UP000886520">
    <property type="component" value="Chromosome 7"/>
</dbReference>
<feature type="region of interest" description="Disordered" evidence="1">
    <location>
        <begin position="154"/>
        <end position="193"/>
    </location>
</feature>